<dbReference type="Proteomes" id="UP000050502">
    <property type="component" value="Unassembled WGS sequence"/>
</dbReference>
<dbReference type="AlphaFoldDB" id="A0A0N8GSJ0"/>
<dbReference type="GO" id="GO:0032259">
    <property type="term" value="P:methylation"/>
    <property type="evidence" value="ECO:0007669"/>
    <property type="project" value="UniProtKB-KW"/>
</dbReference>
<name>A0A0N8GSJ0_9CHLR</name>
<evidence type="ECO:0000313" key="5">
    <source>
        <dbReference type="Proteomes" id="UP000050502"/>
    </source>
</evidence>
<dbReference type="Gene3D" id="3.40.50.150">
    <property type="entry name" value="Vaccinia Virus protein VP39"/>
    <property type="match status" value="1"/>
</dbReference>
<dbReference type="PATRIC" id="fig|872965.6.peg.560"/>
<accession>A0A0N8GSJ0</accession>
<dbReference type="PANTHER" id="PTHR10509:SF14">
    <property type="entry name" value="CAFFEOYL-COA O-METHYLTRANSFERASE 3-RELATED"/>
    <property type="match status" value="1"/>
</dbReference>
<evidence type="ECO:0000313" key="4">
    <source>
        <dbReference type="EMBL" id="KPL89434.1"/>
    </source>
</evidence>
<dbReference type="GO" id="GO:0008171">
    <property type="term" value="F:O-methyltransferase activity"/>
    <property type="evidence" value="ECO:0007669"/>
    <property type="project" value="InterPro"/>
</dbReference>
<dbReference type="PANTHER" id="PTHR10509">
    <property type="entry name" value="O-METHYLTRANSFERASE-RELATED"/>
    <property type="match status" value="1"/>
</dbReference>
<dbReference type="InterPro" id="IPR029063">
    <property type="entry name" value="SAM-dependent_MTases_sf"/>
</dbReference>
<keyword evidence="2" id="KW-0808">Transferase</keyword>
<protein>
    <recommendedName>
        <fullName evidence="6">O-methyltransferase</fullName>
    </recommendedName>
</protein>
<proteinExistence type="predicted"/>
<comment type="caution">
    <text evidence="4">The sequence shown here is derived from an EMBL/GenBank/DDBJ whole genome shotgun (WGS) entry which is preliminary data.</text>
</comment>
<evidence type="ECO:0000256" key="1">
    <source>
        <dbReference type="ARBA" id="ARBA00022603"/>
    </source>
</evidence>
<gene>
    <name evidence="4" type="ORF">SE16_03020</name>
</gene>
<dbReference type="InterPro" id="IPR002935">
    <property type="entry name" value="SAM_O-MeTrfase"/>
</dbReference>
<dbReference type="CDD" id="cd02440">
    <property type="entry name" value="AdoMet_MTases"/>
    <property type="match status" value="1"/>
</dbReference>
<organism evidence="4 5">
    <name type="scientific">Ardenticatena maritima</name>
    <dbReference type="NCBI Taxonomy" id="872965"/>
    <lineage>
        <taxon>Bacteria</taxon>
        <taxon>Bacillati</taxon>
        <taxon>Chloroflexota</taxon>
        <taxon>Ardenticatenia</taxon>
        <taxon>Ardenticatenales</taxon>
        <taxon>Ardenticatenaceae</taxon>
        <taxon>Ardenticatena</taxon>
    </lineage>
</organism>
<evidence type="ECO:0000256" key="3">
    <source>
        <dbReference type="ARBA" id="ARBA00022691"/>
    </source>
</evidence>
<dbReference type="Pfam" id="PF01596">
    <property type="entry name" value="Methyltransf_3"/>
    <property type="match status" value="1"/>
</dbReference>
<dbReference type="InterPro" id="IPR050362">
    <property type="entry name" value="Cation-dep_OMT"/>
</dbReference>
<dbReference type="RefSeq" id="WP_060687185.1">
    <property type="nucleotide sequence ID" value="NZ_LGKN01000003.1"/>
</dbReference>
<dbReference type="EMBL" id="LGKN01000003">
    <property type="protein sequence ID" value="KPL89434.1"/>
    <property type="molecule type" value="Genomic_DNA"/>
</dbReference>
<sequence>MTIYNDALSTYISNLFAAEDDVLRQIRANIEAAGLPMITIRPEEGRFLQLLVMLTGGQRVLEIGTLGGYSGTWLARGLAPDGRLWTLEKSSKHAEVARANFALAGVSEQVEIVEGDAHQLLPKMAVHAPFDLVFIDAEKEGYADYYAWAVEHVRPGGVIAAHNAFAQGRIASEPESEAARNMDAFNRMVSEDSRVEATIFPAGDGTLIAVRR</sequence>
<keyword evidence="3" id="KW-0949">S-adenosyl-L-methionine</keyword>
<keyword evidence="1" id="KW-0489">Methyltransferase</keyword>
<evidence type="ECO:0000256" key="2">
    <source>
        <dbReference type="ARBA" id="ARBA00022679"/>
    </source>
</evidence>
<dbReference type="GO" id="GO:0008757">
    <property type="term" value="F:S-adenosylmethionine-dependent methyltransferase activity"/>
    <property type="evidence" value="ECO:0007669"/>
    <property type="project" value="TreeGrafter"/>
</dbReference>
<dbReference type="PROSITE" id="PS51682">
    <property type="entry name" value="SAM_OMT_I"/>
    <property type="match status" value="1"/>
</dbReference>
<dbReference type="SUPFAM" id="SSF53335">
    <property type="entry name" value="S-adenosyl-L-methionine-dependent methyltransferases"/>
    <property type="match status" value="1"/>
</dbReference>
<evidence type="ECO:0008006" key="6">
    <source>
        <dbReference type="Google" id="ProtNLM"/>
    </source>
</evidence>
<reference evidence="4 5" key="1">
    <citation type="submission" date="2015-07" db="EMBL/GenBank/DDBJ databases">
        <title>Whole genome sequence of Ardenticatena maritima DSM 23922.</title>
        <authorList>
            <person name="Hemp J."/>
            <person name="Ward L.M."/>
            <person name="Pace L.A."/>
            <person name="Fischer W.W."/>
        </authorList>
    </citation>
    <scope>NUCLEOTIDE SEQUENCE [LARGE SCALE GENOMIC DNA]</scope>
    <source>
        <strain evidence="4 5">110S</strain>
    </source>
</reference>